<organism evidence="5 6">
    <name type="scientific">Achromobacter pulmonis</name>
    <dbReference type="NCBI Taxonomy" id="1389932"/>
    <lineage>
        <taxon>Bacteria</taxon>
        <taxon>Pseudomonadati</taxon>
        <taxon>Pseudomonadota</taxon>
        <taxon>Betaproteobacteria</taxon>
        <taxon>Burkholderiales</taxon>
        <taxon>Alcaligenaceae</taxon>
        <taxon>Achromobacter</taxon>
    </lineage>
</organism>
<evidence type="ECO:0000256" key="3">
    <source>
        <dbReference type="SAM" id="SignalP"/>
    </source>
</evidence>
<feature type="region of interest" description="Disordered" evidence="2">
    <location>
        <begin position="219"/>
        <end position="256"/>
    </location>
</feature>
<feature type="region of interest" description="Disordered" evidence="2">
    <location>
        <begin position="70"/>
        <end position="111"/>
    </location>
</feature>
<keyword evidence="5" id="KW-0969">Cilium</keyword>
<feature type="compositionally biased region" description="Pro residues" evidence="2">
    <location>
        <begin position="241"/>
        <end position="250"/>
    </location>
</feature>
<dbReference type="InterPro" id="IPR006665">
    <property type="entry name" value="OmpA-like"/>
</dbReference>
<accession>A0A2N8KK76</accession>
<dbReference type="PROSITE" id="PS51123">
    <property type="entry name" value="OMPA_2"/>
    <property type="match status" value="1"/>
</dbReference>
<keyword evidence="3" id="KW-0732">Signal</keyword>
<feature type="chain" id="PRO_5014698886" evidence="3">
    <location>
        <begin position="34"/>
        <end position="256"/>
    </location>
</feature>
<dbReference type="InterPro" id="IPR036737">
    <property type="entry name" value="OmpA-like_sf"/>
</dbReference>
<feature type="compositionally biased region" description="Low complexity" evidence="2">
    <location>
        <begin position="70"/>
        <end position="82"/>
    </location>
</feature>
<reference evidence="5 6" key="1">
    <citation type="submission" date="2018-01" db="EMBL/GenBank/DDBJ databases">
        <title>The draft genome of an aniline degradation strain ANB-1.</title>
        <authorList>
            <person name="Zhang L."/>
            <person name="Jiang J."/>
        </authorList>
    </citation>
    <scope>NUCLEOTIDE SEQUENCE [LARGE SCALE GENOMIC DNA]</scope>
    <source>
        <strain evidence="5 6">ANB-1</strain>
    </source>
</reference>
<dbReference type="EMBL" id="POQS01000002">
    <property type="protein sequence ID" value="PND33860.1"/>
    <property type="molecule type" value="Genomic_DNA"/>
</dbReference>
<feature type="signal peptide" evidence="3">
    <location>
        <begin position="1"/>
        <end position="33"/>
    </location>
</feature>
<dbReference type="SUPFAM" id="SSF103088">
    <property type="entry name" value="OmpA-like"/>
    <property type="match status" value="1"/>
</dbReference>
<dbReference type="PANTHER" id="PTHR30329:SF21">
    <property type="entry name" value="LIPOPROTEIN YIAD-RELATED"/>
    <property type="match status" value="1"/>
</dbReference>
<proteinExistence type="predicted"/>
<dbReference type="PANTHER" id="PTHR30329">
    <property type="entry name" value="STATOR ELEMENT OF FLAGELLAR MOTOR COMPLEX"/>
    <property type="match status" value="1"/>
</dbReference>
<dbReference type="AlphaFoldDB" id="A0A2N8KK76"/>
<keyword evidence="6" id="KW-1185">Reference proteome</keyword>
<evidence type="ECO:0000313" key="6">
    <source>
        <dbReference type="Proteomes" id="UP000235994"/>
    </source>
</evidence>
<evidence type="ECO:0000256" key="2">
    <source>
        <dbReference type="SAM" id="MobiDB-lite"/>
    </source>
</evidence>
<keyword evidence="1" id="KW-0472">Membrane</keyword>
<comment type="caution">
    <text evidence="5">The sequence shown here is derived from an EMBL/GenBank/DDBJ whole genome shotgun (WGS) entry which is preliminary data.</text>
</comment>
<feature type="domain" description="OmpA-like" evidence="4">
    <location>
        <begin position="108"/>
        <end position="224"/>
    </location>
</feature>
<dbReference type="InterPro" id="IPR050330">
    <property type="entry name" value="Bact_OuterMem_StrucFunc"/>
</dbReference>
<dbReference type="GO" id="GO:0016020">
    <property type="term" value="C:membrane"/>
    <property type="evidence" value="ECO:0007669"/>
    <property type="project" value="UniProtKB-UniRule"/>
</dbReference>
<evidence type="ECO:0000313" key="5">
    <source>
        <dbReference type="EMBL" id="PND33860.1"/>
    </source>
</evidence>
<gene>
    <name evidence="5" type="ORF">C1I89_06275</name>
</gene>
<name>A0A2N8KK76_9BURK</name>
<sequence>MTYRLPRLPMRGALASAALLIAGCAATPPPTPAAPSSPVPQRLAQVGYGQEAVFETCRTDACPQRTPKTLPILASPPARALAPPTPLQGSSASDRETSGHARAQAGRPQEEAALQQIDIQFAFASARLGPDAHQALRALAPRLAQARQVKVSGRTDSTGPTAVNERLAKARADAVLRELLVLAPGIAPVARVDAQGACCYAQANDSAAGRARNRRVEIRYRLDSDVPPEPRPIPSSLQPASDPPSKPAPIPDSTRP</sequence>
<evidence type="ECO:0000256" key="1">
    <source>
        <dbReference type="PROSITE-ProRule" id="PRU00473"/>
    </source>
</evidence>
<dbReference type="Gene3D" id="3.30.1330.60">
    <property type="entry name" value="OmpA-like domain"/>
    <property type="match status" value="1"/>
</dbReference>
<dbReference type="Proteomes" id="UP000235994">
    <property type="component" value="Unassembled WGS sequence"/>
</dbReference>
<evidence type="ECO:0000259" key="4">
    <source>
        <dbReference type="PROSITE" id="PS51123"/>
    </source>
</evidence>
<dbReference type="Pfam" id="PF00691">
    <property type="entry name" value="OmpA"/>
    <property type="match status" value="1"/>
</dbReference>
<keyword evidence="5" id="KW-0282">Flagellum</keyword>
<dbReference type="PROSITE" id="PS51257">
    <property type="entry name" value="PROKAR_LIPOPROTEIN"/>
    <property type="match status" value="1"/>
</dbReference>
<keyword evidence="5" id="KW-0966">Cell projection</keyword>
<dbReference type="RefSeq" id="WP_102771942.1">
    <property type="nucleotide sequence ID" value="NZ_POQS01000002.1"/>
</dbReference>
<protein>
    <submittedName>
        <fullName evidence="5">Flagellar motor protein MotB</fullName>
    </submittedName>
</protein>
<dbReference type="CDD" id="cd07185">
    <property type="entry name" value="OmpA_C-like"/>
    <property type="match status" value="1"/>
</dbReference>